<dbReference type="SUPFAM" id="SSF46458">
    <property type="entry name" value="Globin-like"/>
    <property type="match status" value="1"/>
</dbReference>
<evidence type="ECO:0000313" key="2">
    <source>
        <dbReference type="Proteomes" id="UP000199658"/>
    </source>
</evidence>
<dbReference type="OrthoDB" id="25954at2"/>
<name>A0A1I6HW58_9RHOB</name>
<dbReference type="STRING" id="670154.SAMN04488002_3510"/>
<dbReference type="GO" id="GO:0020037">
    <property type="term" value="F:heme binding"/>
    <property type="evidence" value="ECO:0007669"/>
    <property type="project" value="InterPro"/>
</dbReference>
<evidence type="ECO:0000313" key="1">
    <source>
        <dbReference type="EMBL" id="SFR58659.1"/>
    </source>
</evidence>
<dbReference type="Proteomes" id="UP000199658">
    <property type="component" value="Unassembled WGS sequence"/>
</dbReference>
<dbReference type="InterPro" id="IPR009050">
    <property type="entry name" value="Globin-like_sf"/>
</dbReference>
<protein>
    <submittedName>
        <fullName evidence="1">Hemoglobin</fullName>
    </submittedName>
</protein>
<dbReference type="GO" id="GO:0019825">
    <property type="term" value="F:oxygen binding"/>
    <property type="evidence" value="ECO:0007669"/>
    <property type="project" value="InterPro"/>
</dbReference>
<dbReference type="AlphaFoldDB" id="A0A1I6HW58"/>
<dbReference type="InterPro" id="IPR012292">
    <property type="entry name" value="Globin/Proto"/>
</dbReference>
<accession>A0A1I6HW58</accession>
<dbReference type="Gene3D" id="1.10.490.10">
    <property type="entry name" value="Globins"/>
    <property type="match status" value="1"/>
</dbReference>
<reference evidence="2" key="1">
    <citation type="submission" date="2016-10" db="EMBL/GenBank/DDBJ databases">
        <authorList>
            <person name="Varghese N."/>
            <person name="Submissions S."/>
        </authorList>
    </citation>
    <scope>NUCLEOTIDE SEQUENCE [LARGE SCALE GENOMIC DNA]</scope>
    <source>
        <strain evidence="2">DSM 26921</strain>
    </source>
</reference>
<proteinExistence type="predicted"/>
<sequence>MDRSLTAQPPRFDITPHQIDNVVMKFYGRVRADSVLGPVFAAHVPEGGWPAHESKIASFWRNAILYERSYDGNPMQKHMAARDVHGEHFPRWLSLFDGVLSQELPPETARAFSALAHRIARGLRMGVEDLRAPAGAPPSL</sequence>
<dbReference type="RefSeq" id="WP_090219433.1">
    <property type="nucleotide sequence ID" value="NZ_FOYO01000001.1"/>
</dbReference>
<organism evidence="1 2">
    <name type="scientific">Litoreibacter janthinus</name>
    <dbReference type="NCBI Taxonomy" id="670154"/>
    <lineage>
        <taxon>Bacteria</taxon>
        <taxon>Pseudomonadati</taxon>
        <taxon>Pseudomonadota</taxon>
        <taxon>Alphaproteobacteria</taxon>
        <taxon>Rhodobacterales</taxon>
        <taxon>Roseobacteraceae</taxon>
        <taxon>Litoreibacter</taxon>
    </lineage>
</organism>
<dbReference type="EMBL" id="FOYO01000001">
    <property type="protein sequence ID" value="SFR58659.1"/>
    <property type="molecule type" value="Genomic_DNA"/>
</dbReference>
<dbReference type="CDD" id="cd08916">
    <property type="entry name" value="TrHb3_P"/>
    <property type="match status" value="1"/>
</dbReference>
<keyword evidence="2" id="KW-1185">Reference proteome</keyword>
<gene>
    <name evidence="1" type="ORF">SAMN04488002_3510</name>
</gene>